<evidence type="ECO:0000259" key="3">
    <source>
        <dbReference type="Pfam" id="PF03129"/>
    </source>
</evidence>
<evidence type="ECO:0000313" key="5">
    <source>
        <dbReference type="EMBL" id="AWR97841.1"/>
    </source>
</evidence>
<dbReference type="OrthoDB" id="372136at2157"/>
<dbReference type="Gene3D" id="3.40.50.800">
    <property type="entry name" value="Anticodon-binding domain"/>
    <property type="match status" value="1"/>
</dbReference>
<evidence type="ECO:0000313" key="6">
    <source>
        <dbReference type="Proteomes" id="UP000248410"/>
    </source>
</evidence>
<dbReference type="GO" id="GO:0004829">
    <property type="term" value="F:threonine-tRNA ligase activity"/>
    <property type="evidence" value="ECO:0007669"/>
    <property type="project" value="InterPro"/>
</dbReference>
<feature type="domain" description="Threonyl-tRNA synthetase editing" evidence="4">
    <location>
        <begin position="1"/>
        <end position="136"/>
    </location>
</feature>
<keyword evidence="2" id="KW-0648">Protein biosynthesis</keyword>
<evidence type="ECO:0000259" key="4">
    <source>
        <dbReference type="Pfam" id="PF08915"/>
    </source>
</evidence>
<dbReference type="SUPFAM" id="SSF52954">
    <property type="entry name" value="Class II aaRS ABD-related"/>
    <property type="match status" value="1"/>
</dbReference>
<dbReference type="GO" id="GO:0008270">
    <property type="term" value="F:zinc ion binding"/>
    <property type="evidence" value="ECO:0007669"/>
    <property type="project" value="InterPro"/>
</dbReference>
<dbReference type="RefSeq" id="WP_110380731.1">
    <property type="nucleotide sequence ID" value="NZ_CP029288.2"/>
</dbReference>
<keyword evidence="5" id="KW-0378">Hydrolase</keyword>
<dbReference type="CDD" id="cd00860">
    <property type="entry name" value="ThrRS_anticodon"/>
    <property type="match status" value="1"/>
</dbReference>
<dbReference type="Pfam" id="PF08915">
    <property type="entry name" value="tRNA-Thr_ED"/>
    <property type="match status" value="1"/>
</dbReference>
<dbReference type="AlphaFoldDB" id="A0A2U9IPA7"/>
<protein>
    <submittedName>
        <fullName evidence="5">Ser-tRNA(Thr) hydrolase</fullName>
    </submittedName>
</protein>
<accession>A0A2U9IPA7</accession>
<dbReference type="PANTHER" id="PTHR11451">
    <property type="entry name" value="THREONINE-TRNA LIGASE"/>
    <property type="match status" value="1"/>
</dbReference>
<dbReference type="FunFam" id="3.40.50.800:FF:000001">
    <property type="entry name" value="Threonine--tRNA ligase"/>
    <property type="match status" value="1"/>
</dbReference>
<dbReference type="GO" id="GO:0005737">
    <property type="term" value="C:cytoplasm"/>
    <property type="evidence" value="ECO:0007669"/>
    <property type="project" value="InterPro"/>
</dbReference>
<name>A0A2U9IPA7_9CREN</name>
<dbReference type="InterPro" id="IPR023509">
    <property type="entry name" value="DTD-like_sf"/>
</dbReference>
<keyword evidence="1" id="KW-0963">Cytoplasm</keyword>
<dbReference type="EMBL" id="CP029288">
    <property type="protein sequence ID" value="AWR97841.1"/>
    <property type="molecule type" value="Genomic_DNA"/>
</dbReference>
<evidence type="ECO:0000256" key="2">
    <source>
        <dbReference type="ARBA" id="ARBA00022917"/>
    </source>
</evidence>
<feature type="domain" description="Anticodon-binding" evidence="3">
    <location>
        <begin position="282"/>
        <end position="370"/>
    </location>
</feature>
<gene>
    <name evidence="5" type="ORF">DFR86_10005</name>
</gene>
<evidence type="ECO:0000256" key="1">
    <source>
        <dbReference type="ARBA" id="ARBA00022490"/>
    </source>
</evidence>
<dbReference type="GO" id="GO:0005524">
    <property type="term" value="F:ATP binding"/>
    <property type="evidence" value="ECO:0007669"/>
    <property type="project" value="InterPro"/>
</dbReference>
<dbReference type="NCBIfam" id="NF011500">
    <property type="entry name" value="PRK14938.1"/>
    <property type="match status" value="1"/>
</dbReference>
<keyword evidence="6" id="KW-1185">Reference proteome</keyword>
<dbReference type="InterPro" id="IPR015011">
    <property type="entry name" value="Threonyl-tRNA_syn_edit_dom_arc"/>
</dbReference>
<dbReference type="Proteomes" id="UP000248410">
    <property type="component" value="Chromosome"/>
</dbReference>
<dbReference type="GO" id="GO:0006435">
    <property type="term" value="P:threonyl-tRNA aminoacylation"/>
    <property type="evidence" value="ECO:0007669"/>
    <property type="project" value="TreeGrafter"/>
</dbReference>
<dbReference type="KEGG" id="asul:DFR86_10005"/>
<dbReference type="Gene3D" id="3.50.80.10">
    <property type="entry name" value="D-tyrosyl-tRNA(Tyr) deacylase"/>
    <property type="match status" value="1"/>
</dbReference>
<dbReference type="GO" id="GO:0016787">
    <property type="term" value="F:hydrolase activity"/>
    <property type="evidence" value="ECO:0007669"/>
    <property type="project" value="UniProtKB-KW"/>
</dbReference>
<dbReference type="InterPro" id="IPR047246">
    <property type="entry name" value="ThrRS_anticodon"/>
</dbReference>
<dbReference type="InterPro" id="IPR036621">
    <property type="entry name" value="Anticodon-bd_dom_sf"/>
</dbReference>
<organism evidence="5 6">
    <name type="scientific">Acidianus sulfidivorans JP7</name>
    <dbReference type="NCBI Taxonomy" id="619593"/>
    <lineage>
        <taxon>Archaea</taxon>
        <taxon>Thermoproteota</taxon>
        <taxon>Thermoprotei</taxon>
        <taxon>Sulfolobales</taxon>
        <taxon>Sulfolobaceae</taxon>
        <taxon>Acidianus</taxon>
    </lineage>
</organism>
<dbReference type="InterPro" id="IPR004154">
    <property type="entry name" value="Anticodon-bd"/>
</dbReference>
<proteinExistence type="predicted"/>
<dbReference type="Pfam" id="PF03129">
    <property type="entry name" value="HGTP_anticodon"/>
    <property type="match status" value="1"/>
</dbReference>
<reference evidence="5 6" key="1">
    <citation type="submission" date="2018-05" db="EMBL/GenBank/DDBJ databases">
        <title>Complete Genome Sequences of Extremely Thermoacidophilic, Metal-Mobilizing Type-Strain Members of the Archaeal Family Sulfolobaceae: Acidianus brierleyi DSM-1651T, Acidianus sulfidivorans DSM-18786T, Metallosphaera hakonensis DSM-7519T, and Metallosphaera prunae DSM-10039T.</title>
        <authorList>
            <person name="Counts J.A."/>
            <person name="Kelly R.M."/>
        </authorList>
    </citation>
    <scope>NUCLEOTIDE SEQUENCE [LARGE SCALE GENOMIC DNA]</scope>
    <source>
        <strain evidence="5 6">JP7</strain>
    </source>
</reference>
<dbReference type="PANTHER" id="PTHR11451:SF44">
    <property type="entry name" value="THREONINE--TRNA LIGASE, CHLOROPLASTIC_MITOCHONDRIAL 2"/>
    <property type="match status" value="1"/>
</dbReference>
<sequence>MIQLFIHASQFSYEVKEKAIKNPEEDFLPSLQKNNALVVFTTVEKDDDEDTVKKAIENIDDIFSKVKASCIIIYPYAHLSSNLAEPIKAIEILKKIEENLKQKKKEVEIYRAPFGWYKAFTISCYGHPLSELSRRISKNVEYVKSEEMSICEKFGFPYSAKASFMKMAVIEYIKQIINPDSIIIGNTDDVKSKNIMIIKYIKQEGRQLPCVNEDPKIKLIVEKIPENFFPQEFSDSKNTYKIWENNNQIISIDVGNLIYYILLETKKQETPSLPLWLVPIHVRLLPVKKEFEEQAINFANKLIQQGVRAEVDNKEDSLGNKIRRAGMDWIPFIAIVGDREIKTNTLTVRIRGKNEQKSLTIEELVNMIKNEDKLLLKQNLPVKMF</sequence>
<dbReference type="GeneID" id="36838304"/>